<accession>A0A9D1SJK8</accession>
<dbReference type="EC" id="7.2.2.8" evidence="3"/>
<feature type="transmembrane region" description="Helical" evidence="21">
    <location>
        <begin position="195"/>
        <end position="213"/>
    </location>
</feature>
<dbReference type="GO" id="GO:0055070">
    <property type="term" value="P:copper ion homeostasis"/>
    <property type="evidence" value="ECO:0007669"/>
    <property type="project" value="TreeGrafter"/>
</dbReference>
<dbReference type="NCBIfam" id="TIGR00003">
    <property type="entry name" value="copper ion binding protein"/>
    <property type="match status" value="2"/>
</dbReference>
<dbReference type="Gene3D" id="2.70.150.10">
    <property type="entry name" value="Calcium-transporting ATPase, cytoplasmic transduction domain A"/>
    <property type="match status" value="1"/>
</dbReference>
<keyword evidence="5" id="KW-0813">Transport</keyword>
<evidence type="ECO:0000256" key="8">
    <source>
        <dbReference type="ARBA" id="ARBA00022737"/>
    </source>
</evidence>
<evidence type="ECO:0000256" key="18">
    <source>
        <dbReference type="ARBA" id="ARBA00029719"/>
    </source>
</evidence>
<dbReference type="GO" id="GO:0005886">
    <property type="term" value="C:plasma membrane"/>
    <property type="evidence" value="ECO:0007669"/>
    <property type="project" value="UniProtKB-SubCell"/>
</dbReference>
<dbReference type="NCBIfam" id="TIGR01511">
    <property type="entry name" value="ATPase-IB1_Cu"/>
    <property type="match status" value="1"/>
</dbReference>
<dbReference type="SUPFAM" id="SSF81653">
    <property type="entry name" value="Calcium ATPase, transduction domain A"/>
    <property type="match status" value="1"/>
</dbReference>
<sequence>MKNTYAVTGMTCSACSSGIERVVGKMEGVSSVEVSLMGKSMTVDFDQSVVTEQSIFDAVKGLGYGIYREGEQPQTKEMAQDKKLFIRFIISLCFLVPLLIISMGHMFGMPVGLLAPAVNPQWFAFYQCILTAIIIGVNFRFFTSGVKALIKKVPNMDTLVSLGAGVSFLYSFVIMVLIFVNPAAESAHDYAMHSLYFESAATILTLVTVGKWLEEKSKRRTGSEIEKLLKLAPDKVTKEVNGEQVEVPVSEVAVGDILIVKQGEYIPVDGVITEGSTFVDKSAITGESLPFEVTAGDIVTSAALNKSGVIKMRAQRIGADTTLSKIVKMVREAGASKPPIQKFADKVAGVFVPVVTAIALLTFAIWLIIDGAFVPEHCVTYAISVLVVSCPCALGLATPVAIMTATGKAASLGVLYKDAESLQKVCNVNAVLLDKTATLTEGKPRVTDVVAFGTDRDSALKIACGIEKNSNHPLAKCIVDYVQEGVAVDGFEYIVGKGAVAVYGGKKYFLGNEKLVPATAMTNKVKREALALSKQGKTVIYLSDEKNVAALIAVADTLKEGSREAVSLLKDRNMRVAMLTGDEENTARAIASNVGIDDFMSEVMPEDKLRAVTNLQRAGGYVAMVGDGINDSPALKQADVGIAIGSGTDVAIDSADVVLVSEDLRTLDDMFELSKATVRNIKENLFWAFIYNVIMIPVAAGAFSWADIELFGQPFTFNPMWAALCMCLSSLFVVFNALRLLRFKNKRHIRNLSAPSDGGNDRTGGDVGHLQSDKNNNPEDNQYMKTIINIEGMSCEHCAKHVETALSTVHGVVSADVKLKKNLAVARSREPLSEEEIKKAVEDAGYKVTSIEVK</sequence>
<keyword evidence="7 21" id="KW-0479">Metal-binding</keyword>
<evidence type="ECO:0000256" key="11">
    <source>
        <dbReference type="ARBA" id="ARBA00022840"/>
    </source>
</evidence>
<feature type="transmembrane region" description="Helical" evidence="21">
    <location>
        <begin position="347"/>
        <end position="369"/>
    </location>
</feature>
<evidence type="ECO:0000256" key="9">
    <source>
        <dbReference type="ARBA" id="ARBA00022741"/>
    </source>
</evidence>
<feature type="transmembrane region" description="Helical" evidence="21">
    <location>
        <begin position="123"/>
        <end position="142"/>
    </location>
</feature>
<dbReference type="NCBIfam" id="TIGR01494">
    <property type="entry name" value="ATPase_P-type"/>
    <property type="match status" value="1"/>
</dbReference>
<evidence type="ECO:0000256" key="2">
    <source>
        <dbReference type="ARBA" id="ARBA00006024"/>
    </source>
</evidence>
<dbReference type="NCBIfam" id="TIGR01525">
    <property type="entry name" value="ATPase-IB_hvy"/>
    <property type="match status" value="1"/>
</dbReference>
<evidence type="ECO:0000256" key="10">
    <source>
        <dbReference type="ARBA" id="ARBA00022796"/>
    </source>
</evidence>
<evidence type="ECO:0000259" key="23">
    <source>
        <dbReference type="PROSITE" id="PS50846"/>
    </source>
</evidence>
<keyword evidence="13" id="KW-1278">Translocase</keyword>
<dbReference type="GO" id="GO:0140581">
    <property type="term" value="F:P-type monovalent copper transporter activity"/>
    <property type="evidence" value="ECO:0007669"/>
    <property type="project" value="UniProtKB-EC"/>
</dbReference>
<dbReference type="InterPro" id="IPR023214">
    <property type="entry name" value="HAD_sf"/>
</dbReference>
<dbReference type="InterPro" id="IPR001757">
    <property type="entry name" value="P_typ_ATPase"/>
</dbReference>
<evidence type="ECO:0000256" key="15">
    <source>
        <dbReference type="ARBA" id="ARBA00023008"/>
    </source>
</evidence>
<dbReference type="FunFam" id="3.30.70.100:FF:000001">
    <property type="entry name" value="ATPase copper transporting beta"/>
    <property type="match status" value="2"/>
</dbReference>
<keyword evidence="8" id="KW-0677">Repeat</keyword>
<gene>
    <name evidence="24" type="ORF">IAB69_05255</name>
</gene>
<comment type="similarity">
    <text evidence="2 21">Belongs to the cation transport ATPase (P-type) (TC 3.A.3) family. Type IB subfamily.</text>
</comment>
<dbReference type="InterPro" id="IPR027256">
    <property type="entry name" value="P-typ_ATPase_IB"/>
</dbReference>
<dbReference type="SUPFAM" id="SSF56784">
    <property type="entry name" value="HAD-like"/>
    <property type="match status" value="1"/>
</dbReference>
<evidence type="ECO:0000256" key="5">
    <source>
        <dbReference type="ARBA" id="ARBA00022448"/>
    </source>
</evidence>
<dbReference type="InterPro" id="IPR017969">
    <property type="entry name" value="Heavy-metal-associated_CS"/>
</dbReference>
<evidence type="ECO:0000256" key="6">
    <source>
        <dbReference type="ARBA" id="ARBA00022692"/>
    </source>
</evidence>
<reference evidence="24" key="2">
    <citation type="journal article" date="2021" name="PeerJ">
        <title>Extensive microbial diversity within the chicken gut microbiome revealed by metagenomics and culture.</title>
        <authorList>
            <person name="Gilroy R."/>
            <person name="Ravi A."/>
            <person name="Getino M."/>
            <person name="Pursley I."/>
            <person name="Horton D.L."/>
            <person name="Alikhan N.F."/>
            <person name="Baker D."/>
            <person name="Gharbi K."/>
            <person name="Hall N."/>
            <person name="Watson M."/>
            <person name="Adriaenssens E.M."/>
            <person name="Foster-Nyarko E."/>
            <person name="Jarju S."/>
            <person name="Secka A."/>
            <person name="Antonio M."/>
            <person name="Oren A."/>
            <person name="Chaudhuri R.R."/>
            <person name="La Ragione R."/>
            <person name="Hildebrand F."/>
            <person name="Pallen M.J."/>
        </authorList>
    </citation>
    <scope>NUCLEOTIDE SEQUENCE</scope>
    <source>
        <strain evidence="24">CHK195-12923</strain>
    </source>
</reference>
<evidence type="ECO:0000256" key="16">
    <source>
        <dbReference type="ARBA" id="ARBA00023065"/>
    </source>
</evidence>
<feature type="domain" description="HMA" evidence="23">
    <location>
        <begin position="1"/>
        <end position="67"/>
    </location>
</feature>
<dbReference type="GO" id="GO:0043682">
    <property type="term" value="F:P-type divalent copper transporter activity"/>
    <property type="evidence" value="ECO:0007669"/>
    <property type="project" value="TreeGrafter"/>
</dbReference>
<keyword evidence="9 21" id="KW-0547">Nucleotide-binding</keyword>
<dbReference type="SUPFAM" id="SSF55008">
    <property type="entry name" value="HMA, heavy metal-associated domain"/>
    <property type="match status" value="2"/>
</dbReference>
<dbReference type="Proteomes" id="UP000824110">
    <property type="component" value="Unassembled WGS sequence"/>
</dbReference>
<dbReference type="Gene3D" id="3.40.50.1000">
    <property type="entry name" value="HAD superfamily/HAD-like"/>
    <property type="match status" value="1"/>
</dbReference>
<dbReference type="Gene3D" id="3.40.1110.10">
    <property type="entry name" value="Calcium-transporting ATPase, cytoplasmic domain N"/>
    <property type="match status" value="1"/>
</dbReference>
<dbReference type="GO" id="GO:0005507">
    <property type="term" value="F:copper ion binding"/>
    <property type="evidence" value="ECO:0007669"/>
    <property type="project" value="InterPro"/>
</dbReference>
<organism evidence="24 25">
    <name type="scientific">Candidatus Coproplasma excrementigallinarum</name>
    <dbReference type="NCBI Taxonomy" id="2840747"/>
    <lineage>
        <taxon>Bacteria</taxon>
        <taxon>Bacillati</taxon>
        <taxon>Bacillota</taxon>
        <taxon>Clostridia</taxon>
        <taxon>Eubacteriales</taxon>
        <taxon>Candidatus Coproplasma</taxon>
    </lineage>
</organism>
<keyword evidence="16" id="KW-0406">Ion transport</keyword>
<dbReference type="Pfam" id="PF00702">
    <property type="entry name" value="Hydrolase"/>
    <property type="match status" value="1"/>
</dbReference>
<keyword evidence="11 21" id="KW-0067">ATP-binding</keyword>
<dbReference type="InterPro" id="IPR023298">
    <property type="entry name" value="ATPase_P-typ_TM_dom_sf"/>
</dbReference>
<dbReference type="Pfam" id="PF00403">
    <property type="entry name" value="HMA"/>
    <property type="match status" value="2"/>
</dbReference>
<feature type="transmembrane region" description="Helical" evidence="21">
    <location>
        <begin position="720"/>
        <end position="741"/>
    </location>
</feature>
<evidence type="ECO:0000313" key="24">
    <source>
        <dbReference type="EMBL" id="HIU62032.1"/>
    </source>
</evidence>
<dbReference type="Gene3D" id="3.30.70.100">
    <property type="match status" value="2"/>
</dbReference>
<evidence type="ECO:0000256" key="12">
    <source>
        <dbReference type="ARBA" id="ARBA00022842"/>
    </source>
</evidence>
<feature type="domain" description="HMA" evidence="23">
    <location>
        <begin position="784"/>
        <end position="849"/>
    </location>
</feature>
<evidence type="ECO:0000256" key="14">
    <source>
        <dbReference type="ARBA" id="ARBA00022989"/>
    </source>
</evidence>
<protein>
    <recommendedName>
        <fullName evidence="4">Copper-exporting P-type ATPase</fullName>
        <ecNumber evidence="3">7.2.2.8</ecNumber>
    </recommendedName>
    <alternativeName>
        <fullName evidence="18">Copper-exporting P-type ATPase A</fullName>
    </alternativeName>
    <alternativeName>
        <fullName evidence="19">Cu(+)-exporting ATPase</fullName>
    </alternativeName>
</protein>
<evidence type="ECO:0000313" key="25">
    <source>
        <dbReference type="Proteomes" id="UP000824110"/>
    </source>
</evidence>
<evidence type="ECO:0000256" key="20">
    <source>
        <dbReference type="ARBA" id="ARBA00049289"/>
    </source>
</evidence>
<evidence type="ECO:0000256" key="4">
    <source>
        <dbReference type="ARBA" id="ARBA00015102"/>
    </source>
</evidence>
<feature type="transmembrane region" description="Helical" evidence="21">
    <location>
        <begin position="162"/>
        <end position="183"/>
    </location>
</feature>
<feature type="transmembrane region" description="Helical" evidence="21">
    <location>
        <begin position="381"/>
        <end position="402"/>
    </location>
</feature>
<comment type="caution">
    <text evidence="24">The sequence shown here is derived from an EMBL/GenBank/DDBJ whole genome shotgun (WGS) entry which is preliminary data.</text>
</comment>
<evidence type="ECO:0000256" key="3">
    <source>
        <dbReference type="ARBA" id="ARBA00012517"/>
    </source>
</evidence>
<feature type="region of interest" description="Disordered" evidence="22">
    <location>
        <begin position="752"/>
        <end position="781"/>
    </location>
</feature>
<evidence type="ECO:0000256" key="19">
    <source>
        <dbReference type="ARBA" id="ARBA00033239"/>
    </source>
</evidence>
<evidence type="ECO:0000256" key="17">
    <source>
        <dbReference type="ARBA" id="ARBA00023136"/>
    </source>
</evidence>
<dbReference type="CDD" id="cd02094">
    <property type="entry name" value="P-type_ATPase_Cu-like"/>
    <property type="match status" value="1"/>
</dbReference>
<dbReference type="InterPro" id="IPR059000">
    <property type="entry name" value="ATPase_P-type_domA"/>
</dbReference>
<dbReference type="Pfam" id="PF00122">
    <property type="entry name" value="E1-E2_ATPase"/>
    <property type="match status" value="1"/>
</dbReference>
<evidence type="ECO:0000256" key="21">
    <source>
        <dbReference type="RuleBase" id="RU362081"/>
    </source>
</evidence>
<comment type="subcellular location">
    <subcellularLocation>
        <location evidence="1">Cell membrane</location>
        <topology evidence="1">Multi-pass membrane protein</topology>
    </subcellularLocation>
</comment>
<evidence type="ECO:0000256" key="1">
    <source>
        <dbReference type="ARBA" id="ARBA00004651"/>
    </source>
</evidence>
<reference evidence="24" key="1">
    <citation type="submission" date="2020-10" db="EMBL/GenBank/DDBJ databases">
        <authorList>
            <person name="Gilroy R."/>
        </authorList>
    </citation>
    <scope>NUCLEOTIDE SEQUENCE</scope>
    <source>
        <strain evidence="24">CHK195-12923</strain>
    </source>
</reference>
<dbReference type="InterPro" id="IPR036163">
    <property type="entry name" value="HMA_dom_sf"/>
</dbReference>
<dbReference type="PANTHER" id="PTHR43520:SF8">
    <property type="entry name" value="P-TYPE CU(+) TRANSPORTER"/>
    <property type="match status" value="1"/>
</dbReference>
<dbReference type="InterPro" id="IPR008250">
    <property type="entry name" value="ATPase_P-typ_transduc_dom_A_sf"/>
</dbReference>
<keyword evidence="17 21" id="KW-0472">Membrane</keyword>
<comment type="catalytic activity">
    <reaction evidence="20">
        <text>Cu(+)(in) + ATP + H2O = Cu(+)(out) + ADP + phosphate + H(+)</text>
        <dbReference type="Rhea" id="RHEA:25792"/>
        <dbReference type="ChEBI" id="CHEBI:15377"/>
        <dbReference type="ChEBI" id="CHEBI:15378"/>
        <dbReference type="ChEBI" id="CHEBI:30616"/>
        <dbReference type="ChEBI" id="CHEBI:43474"/>
        <dbReference type="ChEBI" id="CHEBI:49552"/>
        <dbReference type="ChEBI" id="CHEBI:456216"/>
        <dbReference type="EC" id="7.2.2.8"/>
    </reaction>
</comment>
<dbReference type="PROSITE" id="PS50846">
    <property type="entry name" value="HMA_2"/>
    <property type="match status" value="2"/>
</dbReference>
<dbReference type="InterPro" id="IPR036412">
    <property type="entry name" value="HAD-like_sf"/>
</dbReference>
<feature type="transmembrane region" description="Helical" evidence="21">
    <location>
        <begin position="685"/>
        <end position="708"/>
    </location>
</feature>
<keyword evidence="12" id="KW-0460">Magnesium</keyword>
<dbReference type="GO" id="GO:0005524">
    <property type="term" value="F:ATP binding"/>
    <property type="evidence" value="ECO:0007669"/>
    <property type="project" value="UniProtKB-UniRule"/>
</dbReference>
<dbReference type="PANTHER" id="PTHR43520">
    <property type="entry name" value="ATP7, ISOFORM B"/>
    <property type="match status" value="1"/>
</dbReference>
<evidence type="ECO:0000256" key="13">
    <source>
        <dbReference type="ARBA" id="ARBA00022967"/>
    </source>
</evidence>
<dbReference type="InterPro" id="IPR006121">
    <property type="entry name" value="HMA_dom"/>
</dbReference>
<keyword evidence="14 21" id="KW-1133">Transmembrane helix</keyword>
<dbReference type="PROSITE" id="PS01047">
    <property type="entry name" value="HMA_1"/>
    <property type="match status" value="2"/>
</dbReference>
<dbReference type="PRINTS" id="PR00119">
    <property type="entry name" value="CATATPASE"/>
</dbReference>
<name>A0A9D1SJK8_9FIRM</name>
<keyword evidence="21" id="KW-1003">Cell membrane</keyword>
<dbReference type="InterPro" id="IPR006122">
    <property type="entry name" value="HMA_Cu_ion-bd"/>
</dbReference>
<dbReference type="FunFam" id="3.40.50.1000:FF:000144">
    <property type="entry name" value="copper-transporting ATPase 1 isoform X2"/>
    <property type="match status" value="1"/>
</dbReference>
<dbReference type="EMBL" id="DVNE01000053">
    <property type="protein sequence ID" value="HIU62032.1"/>
    <property type="molecule type" value="Genomic_DNA"/>
</dbReference>
<keyword evidence="15" id="KW-0186">Copper</keyword>
<keyword evidence="6 21" id="KW-0812">Transmembrane</keyword>
<evidence type="ECO:0000256" key="7">
    <source>
        <dbReference type="ARBA" id="ARBA00022723"/>
    </source>
</evidence>
<dbReference type="GO" id="GO:0016887">
    <property type="term" value="F:ATP hydrolysis activity"/>
    <property type="evidence" value="ECO:0007669"/>
    <property type="project" value="InterPro"/>
</dbReference>
<dbReference type="PRINTS" id="PR00943">
    <property type="entry name" value="CUATPASE"/>
</dbReference>
<dbReference type="FunFam" id="2.70.150.10:FF:000002">
    <property type="entry name" value="Copper-transporting ATPase 1, putative"/>
    <property type="match status" value="1"/>
</dbReference>
<keyword evidence="10" id="KW-0187">Copper transport</keyword>
<dbReference type="SUPFAM" id="SSF81665">
    <property type="entry name" value="Calcium ATPase, transmembrane domain M"/>
    <property type="match status" value="1"/>
</dbReference>
<dbReference type="CDD" id="cd00371">
    <property type="entry name" value="HMA"/>
    <property type="match status" value="2"/>
</dbReference>
<dbReference type="InterPro" id="IPR023299">
    <property type="entry name" value="ATPase_P-typ_cyto_dom_N"/>
</dbReference>
<dbReference type="AlphaFoldDB" id="A0A9D1SJK8"/>
<evidence type="ECO:0000256" key="22">
    <source>
        <dbReference type="SAM" id="MobiDB-lite"/>
    </source>
</evidence>
<feature type="transmembrane region" description="Helical" evidence="21">
    <location>
        <begin position="84"/>
        <end position="103"/>
    </location>
</feature>
<proteinExistence type="inferred from homology"/>